<dbReference type="InterPro" id="IPR001463">
    <property type="entry name" value="Na/Ala_symport"/>
</dbReference>
<evidence type="ECO:0000256" key="6">
    <source>
        <dbReference type="ARBA" id="ARBA00022692"/>
    </source>
</evidence>
<sequence>MLGVRRGVELSGPAESAVSGGGELSHRKILTILGGLMLGMFLAALDQTIVSTAIRTIADDLQGYSLQAWVTTAYLVTATIVTPLYGKLSDMYGRKALFMTAISIFIVGSLLCSTATSMYQLAGYRALQGLGAGGLMSLALTIVGDIVPPRERAKYQGYFLAVFGTSSVIGPVLGGLLAGQDSILFVSGWRWVFLVNVPIGLVALLVVFRVLDYDQIRNARQRVDWWGAGLLALGVVPLLIVAEQGRIWGWGSGWALTCYITGVVGIVAFVWVEHKMGEAAIIPLRIFQNRIFAQGIVISVVVGMVMFGGISMLPQYFQVIRGSSPTMAGLQMLPMVLGLMSASIISGQLISRTGHYRIYPVVGSVLLTVSTFLLHLMSVDTPVSLVMVMAFVLGFGLGNMLQPLTLALQNVLPPKDMGVSTASATFFRQIGGTLGVAVFFSVLFSLMGPNITDGLKDEASSPQFRQAVAQAVQSPDAQVSAFGKGLAAAAQNPGAPAGQAGSVMDDTSVIAKLPEPISRPIKVGFADAMDKVFLSVSIVSLIALVLVMFWKEVPLRTQSGMQAAKDTPDAVEP</sequence>
<dbReference type="AlphaFoldDB" id="A0A318RSG8"/>
<dbReference type="Pfam" id="PF07690">
    <property type="entry name" value="MFS_1"/>
    <property type="match status" value="1"/>
</dbReference>
<protein>
    <submittedName>
        <fullName evidence="12">EmrB/QacA subfamily drug resistance transporter</fullName>
    </submittedName>
</protein>
<organism evidence="12 13">
    <name type="scientific">Williamsia limnetica</name>
    <dbReference type="NCBI Taxonomy" id="882452"/>
    <lineage>
        <taxon>Bacteria</taxon>
        <taxon>Bacillati</taxon>
        <taxon>Actinomycetota</taxon>
        <taxon>Actinomycetes</taxon>
        <taxon>Mycobacteriales</taxon>
        <taxon>Nocardiaceae</taxon>
        <taxon>Williamsia</taxon>
    </lineage>
</organism>
<feature type="transmembrane region" description="Helical" evidence="10">
    <location>
        <begin position="66"/>
        <end position="85"/>
    </location>
</feature>
<reference evidence="12 13" key="1">
    <citation type="submission" date="2018-06" db="EMBL/GenBank/DDBJ databases">
        <title>Genomic Encyclopedia of Type Strains, Phase IV (KMG-IV): sequencing the most valuable type-strain genomes for metagenomic binning, comparative biology and taxonomic classification.</title>
        <authorList>
            <person name="Goeker M."/>
        </authorList>
    </citation>
    <scope>NUCLEOTIDE SEQUENCE [LARGE SCALE GENOMIC DNA]</scope>
    <source>
        <strain evidence="12 13">DSM 45521</strain>
    </source>
</reference>
<dbReference type="InterPro" id="IPR036259">
    <property type="entry name" value="MFS_trans_sf"/>
</dbReference>
<proteinExistence type="inferred from homology"/>
<feature type="transmembrane region" description="Helical" evidence="10">
    <location>
        <begin position="29"/>
        <end position="54"/>
    </location>
</feature>
<dbReference type="PANTHER" id="PTHR23501">
    <property type="entry name" value="MAJOR FACILITATOR SUPERFAMILY"/>
    <property type="match status" value="1"/>
</dbReference>
<feature type="domain" description="Major facilitator superfamily (MFS) profile" evidence="11">
    <location>
        <begin position="32"/>
        <end position="555"/>
    </location>
</feature>
<feature type="transmembrane region" description="Helical" evidence="10">
    <location>
        <begin position="332"/>
        <end position="351"/>
    </location>
</feature>
<evidence type="ECO:0000256" key="5">
    <source>
        <dbReference type="ARBA" id="ARBA00022475"/>
    </source>
</evidence>
<dbReference type="InterPro" id="IPR011701">
    <property type="entry name" value="MFS"/>
</dbReference>
<dbReference type="GO" id="GO:0005283">
    <property type="term" value="F:amino acid:sodium symporter activity"/>
    <property type="evidence" value="ECO:0007669"/>
    <property type="project" value="InterPro"/>
</dbReference>
<keyword evidence="7 10" id="KW-1133">Transmembrane helix</keyword>
<evidence type="ECO:0000313" key="12">
    <source>
        <dbReference type="EMBL" id="PYE19952.1"/>
    </source>
</evidence>
<feature type="transmembrane region" description="Helical" evidence="10">
    <location>
        <begin position="97"/>
        <end position="120"/>
    </location>
</feature>
<keyword evidence="8 10" id="KW-0472">Membrane</keyword>
<dbReference type="PRINTS" id="PR00175">
    <property type="entry name" value="NAALASMPORT"/>
</dbReference>
<dbReference type="InterPro" id="IPR020846">
    <property type="entry name" value="MFS_dom"/>
</dbReference>
<dbReference type="EMBL" id="QJSP01000002">
    <property type="protein sequence ID" value="PYE19952.1"/>
    <property type="molecule type" value="Genomic_DNA"/>
</dbReference>
<feature type="transmembrane region" description="Helical" evidence="10">
    <location>
        <begin position="358"/>
        <end position="377"/>
    </location>
</feature>
<keyword evidence="13" id="KW-1185">Reference proteome</keyword>
<feature type="transmembrane region" description="Helical" evidence="10">
    <location>
        <begin position="126"/>
        <end position="147"/>
    </location>
</feature>
<feature type="region of interest" description="Disordered" evidence="9">
    <location>
        <begin position="1"/>
        <end position="21"/>
    </location>
</feature>
<dbReference type="FunFam" id="1.20.1720.10:FF:000004">
    <property type="entry name" value="EmrB/QacA family drug resistance transporter"/>
    <property type="match status" value="1"/>
</dbReference>
<name>A0A318RSG8_WILLI</name>
<evidence type="ECO:0000256" key="7">
    <source>
        <dbReference type="ARBA" id="ARBA00022989"/>
    </source>
</evidence>
<comment type="subcellular location">
    <subcellularLocation>
        <location evidence="1">Cell membrane</location>
        <topology evidence="1">Multi-pass membrane protein</topology>
    </subcellularLocation>
</comment>
<evidence type="ECO:0000256" key="9">
    <source>
        <dbReference type="SAM" id="MobiDB-lite"/>
    </source>
</evidence>
<feature type="transmembrane region" description="Helical" evidence="10">
    <location>
        <begin position="223"/>
        <end position="241"/>
    </location>
</feature>
<evidence type="ECO:0000256" key="10">
    <source>
        <dbReference type="SAM" id="Phobius"/>
    </source>
</evidence>
<gene>
    <name evidence="12" type="ORF">DFR67_10290</name>
</gene>
<feature type="transmembrane region" description="Helical" evidence="10">
    <location>
        <begin position="532"/>
        <end position="550"/>
    </location>
</feature>
<comment type="caution">
    <text evidence="12">The sequence shown here is derived from an EMBL/GenBank/DDBJ whole genome shotgun (WGS) entry which is preliminary data.</text>
</comment>
<evidence type="ECO:0000256" key="4">
    <source>
        <dbReference type="ARBA" id="ARBA00022448"/>
    </source>
</evidence>
<comment type="similarity">
    <text evidence="2">Belongs to the major facilitator superfamily. TCR/Tet family.</text>
</comment>
<accession>A0A318RSG8</accession>
<keyword evidence="4" id="KW-0813">Transport</keyword>
<dbReference type="InterPro" id="IPR004638">
    <property type="entry name" value="EmrB-like"/>
</dbReference>
<evidence type="ECO:0000256" key="3">
    <source>
        <dbReference type="ARBA" id="ARBA00009261"/>
    </source>
</evidence>
<keyword evidence="6 10" id="KW-0812">Transmembrane</keyword>
<dbReference type="PANTHER" id="PTHR23501:SF197">
    <property type="entry name" value="COMD"/>
    <property type="match status" value="1"/>
</dbReference>
<feature type="transmembrane region" description="Helical" evidence="10">
    <location>
        <begin position="159"/>
        <end position="179"/>
    </location>
</feature>
<dbReference type="PROSITE" id="PS50850">
    <property type="entry name" value="MFS"/>
    <property type="match status" value="1"/>
</dbReference>
<dbReference type="GO" id="GO:0005886">
    <property type="term" value="C:plasma membrane"/>
    <property type="evidence" value="ECO:0007669"/>
    <property type="project" value="UniProtKB-SubCell"/>
</dbReference>
<dbReference type="Proteomes" id="UP000247591">
    <property type="component" value="Unassembled WGS sequence"/>
</dbReference>
<feature type="transmembrane region" description="Helical" evidence="10">
    <location>
        <begin position="247"/>
        <end position="271"/>
    </location>
</feature>
<evidence type="ECO:0000256" key="8">
    <source>
        <dbReference type="ARBA" id="ARBA00023136"/>
    </source>
</evidence>
<dbReference type="Gene3D" id="1.20.1720.10">
    <property type="entry name" value="Multidrug resistance protein D"/>
    <property type="match status" value="1"/>
</dbReference>
<feature type="transmembrane region" description="Helical" evidence="10">
    <location>
        <begin position="426"/>
        <end position="447"/>
    </location>
</feature>
<feature type="transmembrane region" description="Helical" evidence="10">
    <location>
        <begin position="383"/>
        <end position="406"/>
    </location>
</feature>
<evidence type="ECO:0000256" key="2">
    <source>
        <dbReference type="ARBA" id="ARBA00007520"/>
    </source>
</evidence>
<dbReference type="Gene3D" id="1.20.1250.20">
    <property type="entry name" value="MFS general substrate transporter like domains"/>
    <property type="match status" value="1"/>
</dbReference>
<feature type="transmembrane region" description="Helical" evidence="10">
    <location>
        <begin position="191"/>
        <end position="211"/>
    </location>
</feature>
<evidence type="ECO:0000313" key="13">
    <source>
        <dbReference type="Proteomes" id="UP000247591"/>
    </source>
</evidence>
<evidence type="ECO:0000256" key="1">
    <source>
        <dbReference type="ARBA" id="ARBA00004651"/>
    </source>
</evidence>
<dbReference type="CDD" id="cd17502">
    <property type="entry name" value="MFS_Azr1_MDR_like"/>
    <property type="match status" value="1"/>
</dbReference>
<comment type="similarity">
    <text evidence="3">Belongs to the alanine or glycine:cation symporter (AGCS) (TC 2.A.25) family.</text>
</comment>
<feature type="transmembrane region" description="Helical" evidence="10">
    <location>
        <begin position="291"/>
        <end position="312"/>
    </location>
</feature>
<evidence type="ECO:0000259" key="11">
    <source>
        <dbReference type="PROSITE" id="PS50850"/>
    </source>
</evidence>
<keyword evidence="5" id="KW-1003">Cell membrane</keyword>
<dbReference type="NCBIfam" id="TIGR00711">
    <property type="entry name" value="efflux_EmrB"/>
    <property type="match status" value="1"/>
</dbReference>
<dbReference type="SUPFAM" id="SSF103473">
    <property type="entry name" value="MFS general substrate transporter"/>
    <property type="match status" value="1"/>
</dbReference>